<proteinExistence type="predicted"/>
<protein>
    <submittedName>
        <fullName evidence="2">Uncharacterized protein</fullName>
    </submittedName>
</protein>
<dbReference type="AlphaFoldDB" id="A0ABD1MXU3"/>
<comment type="caution">
    <text evidence="2">The sequence shown here is derived from an EMBL/GenBank/DDBJ whole genome shotgun (WGS) entry which is preliminary data.</text>
</comment>
<evidence type="ECO:0000313" key="2">
    <source>
        <dbReference type="EMBL" id="KAL2340662.1"/>
    </source>
</evidence>
<name>A0ABD1MXU3_9FABA</name>
<keyword evidence="3" id="KW-1185">Reference proteome</keyword>
<evidence type="ECO:0000313" key="3">
    <source>
        <dbReference type="Proteomes" id="UP001603857"/>
    </source>
</evidence>
<evidence type="ECO:0000256" key="1">
    <source>
        <dbReference type="SAM" id="MobiDB-lite"/>
    </source>
</evidence>
<feature type="region of interest" description="Disordered" evidence="1">
    <location>
        <begin position="76"/>
        <end position="102"/>
    </location>
</feature>
<reference evidence="2 3" key="1">
    <citation type="submission" date="2024-08" db="EMBL/GenBank/DDBJ databases">
        <title>Insights into the chromosomal genome structure of Flemingia macrophylla.</title>
        <authorList>
            <person name="Ding Y."/>
            <person name="Zhao Y."/>
            <person name="Bi W."/>
            <person name="Wu M."/>
            <person name="Zhao G."/>
            <person name="Gong Y."/>
            <person name="Li W."/>
            <person name="Zhang P."/>
        </authorList>
    </citation>
    <scope>NUCLEOTIDE SEQUENCE [LARGE SCALE GENOMIC DNA]</scope>
    <source>
        <strain evidence="2">DYQJB</strain>
        <tissue evidence="2">Leaf</tissue>
    </source>
</reference>
<feature type="compositionally biased region" description="Polar residues" evidence="1">
    <location>
        <begin position="76"/>
        <end position="86"/>
    </location>
</feature>
<gene>
    <name evidence="2" type="ORF">Fmac_008602</name>
</gene>
<accession>A0ABD1MXU3</accession>
<dbReference type="Proteomes" id="UP001603857">
    <property type="component" value="Unassembled WGS sequence"/>
</dbReference>
<sequence>MSDKALVKQLQKEVTRLESELRNPGLPVTSCDYAAMSQKKNLQIGNMDREIRELIKQRDLAQSLVEDLLRMVGNDQKSSKFGSNSMHCPASFKPSGIAPSFA</sequence>
<organism evidence="2 3">
    <name type="scientific">Flemingia macrophylla</name>
    <dbReference type="NCBI Taxonomy" id="520843"/>
    <lineage>
        <taxon>Eukaryota</taxon>
        <taxon>Viridiplantae</taxon>
        <taxon>Streptophyta</taxon>
        <taxon>Embryophyta</taxon>
        <taxon>Tracheophyta</taxon>
        <taxon>Spermatophyta</taxon>
        <taxon>Magnoliopsida</taxon>
        <taxon>eudicotyledons</taxon>
        <taxon>Gunneridae</taxon>
        <taxon>Pentapetalae</taxon>
        <taxon>rosids</taxon>
        <taxon>fabids</taxon>
        <taxon>Fabales</taxon>
        <taxon>Fabaceae</taxon>
        <taxon>Papilionoideae</taxon>
        <taxon>50 kb inversion clade</taxon>
        <taxon>NPAAA clade</taxon>
        <taxon>indigoferoid/millettioid clade</taxon>
        <taxon>Phaseoleae</taxon>
        <taxon>Flemingia</taxon>
    </lineage>
</organism>
<dbReference type="EMBL" id="JBGMDY010000003">
    <property type="protein sequence ID" value="KAL2340662.1"/>
    <property type="molecule type" value="Genomic_DNA"/>
</dbReference>